<dbReference type="EMBL" id="AALC02000116">
    <property type="protein sequence ID" value="EEQ04745.1"/>
    <property type="molecule type" value="Genomic_DNA"/>
</dbReference>
<dbReference type="Gene3D" id="3.40.1580.10">
    <property type="entry name" value="SMI1/KNR4-like"/>
    <property type="match status" value="1"/>
</dbReference>
<name>A0ABM9XTR1_YERBE</name>
<dbReference type="InterPro" id="IPR018958">
    <property type="entry name" value="Knr4/Smi1-like_dom"/>
</dbReference>
<evidence type="ECO:0000313" key="2">
    <source>
        <dbReference type="EMBL" id="EEQ04745.1"/>
    </source>
</evidence>
<evidence type="ECO:0000313" key="3">
    <source>
        <dbReference type="Proteomes" id="UP000010319"/>
    </source>
</evidence>
<dbReference type="Pfam" id="PF14567">
    <property type="entry name" value="SUKH_5"/>
    <property type="match status" value="1"/>
</dbReference>
<gene>
    <name evidence="2" type="ORF">yberc0001_40070</name>
</gene>
<sequence length="139" mass="15796">MNSDIDKVINELKILSGGEILNIELPDDALIASYEKNIGFTFPEDYKKALKEVSNVFYGTVELLSVTKDGNYYGELAQALRDAKEQGLPEGWLPICEDNGSYYCLVPDGQIRYWTTDGYSDEKWPDLASWIKQVWIESN</sequence>
<dbReference type="Proteomes" id="UP000010319">
    <property type="component" value="Unassembled WGS sequence"/>
</dbReference>
<evidence type="ECO:0000259" key="1">
    <source>
        <dbReference type="SMART" id="SM00860"/>
    </source>
</evidence>
<dbReference type="RefSeq" id="WP_005279994.1">
    <property type="nucleotide sequence ID" value="NZ_AALC02000116.1"/>
</dbReference>
<proteinExistence type="predicted"/>
<accession>A0ABM9XTR1</accession>
<reference evidence="2" key="1">
    <citation type="submission" date="2008-12" db="EMBL/GenBank/DDBJ databases">
        <title>Annotation of the Yersinia bercovieri ATCC 43970 genome.</title>
        <authorList>
            <person name="Read T.D."/>
            <person name="Akmal A."/>
            <person name="Bishop-Lilly K."/>
            <person name="Chen P.E."/>
            <person name="Cook C."/>
            <person name="Kiley M.P."/>
            <person name="Lentz S."/>
            <person name="Mateczun A."/>
            <person name="Nagarajan N."/>
            <person name="Nolan N."/>
            <person name="Osborne B.I."/>
            <person name="Pop M."/>
            <person name="Sozhamannan S."/>
            <person name="Stewart A.C."/>
            <person name="Sulakvelidze A."/>
            <person name="Thomason B."/>
            <person name="Willner K."/>
            <person name="Zwick M.E."/>
        </authorList>
    </citation>
    <scope>NUCLEOTIDE SEQUENCE [LARGE SCALE GENOMIC DNA]</scope>
    <source>
        <strain evidence="2">ATCC 43970</strain>
    </source>
</reference>
<dbReference type="InterPro" id="IPR037883">
    <property type="entry name" value="Knr4/Smi1-like_sf"/>
</dbReference>
<feature type="domain" description="Knr4/Smi1-like" evidence="1">
    <location>
        <begin position="25"/>
        <end position="133"/>
    </location>
</feature>
<keyword evidence="3" id="KW-1185">Reference proteome</keyword>
<organism evidence="2 3">
    <name type="scientific">Yersinia bercovieri ATCC 43970</name>
    <dbReference type="NCBI Taxonomy" id="349968"/>
    <lineage>
        <taxon>Bacteria</taxon>
        <taxon>Pseudomonadati</taxon>
        <taxon>Pseudomonadota</taxon>
        <taxon>Gammaproteobacteria</taxon>
        <taxon>Enterobacterales</taxon>
        <taxon>Yersiniaceae</taxon>
        <taxon>Yersinia</taxon>
    </lineage>
</organism>
<dbReference type="SUPFAM" id="SSF160631">
    <property type="entry name" value="SMI1/KNR4-like"/>
    <property type="match status" value="1"/>
</dbReference>
<dbReference type="SMART" id="SM00860">
    <property type="entry name" value="SMI1_KNR4"/>
    <property type="match status" value="1"/>
</dbReference>
<comment type="caution">
    <text evidence="2">The sequence shown here is derived from an EMBL/GenBank/DDBJ whole genome shotgun (WGS) entry which is preliminary data.</text>
</comment>
<protein>
    <recommendedName>
        <fullName evidence="1">Knr4/Smi1-like domain-containing protein</fullName>
    </recommendedName>
</protein>